<dbReference type="InterPro" id="IPR050445">
    <property type="entry name" value="Bact_polysacc_biosynth/exp"/>
</dbReference>
<reference evidence="4" key="1">
    <citation type="submission" date="2016-11" db="EMBL/GenBank/DDBJ databases">
        <authorList>
            <person name="Varghese N."/>
            <person name="Submissions S."/>
        </authorList>
    </citation>
    <scope>NUCLEOTIDE SEQUENCE [LARGE SCALE GENOMIC DNA]</scope>
    <source>
        <strain evidence="4">DSM 100566</strain>
    </source>
</reference>
<evidence type="ECO:0000256" key="1">
    <source>
        <dbReference type="SAM" id="Coils"/>
    </source>
</evidence>
<evidence type="ECO:0000313" key="3">
    <source>
        <dbReference type="EMBL" id="SHF71068.1"/>
    </source>
</evidence>
<keyword evidence="2" id="KW-1133">Transmembrane helix</keyword>
<feature type="transmembrane region" description="Helical" evidence="2">
    <location>
        <begin position="477"/>
        <end position="495"/>
    </location>
</feature>
<dbReference type="PANTHER" id="PTHR32309:SF31">
    <property type="entry name" value="CAPSULAR EXOPOLYSACCHARIDE FAMILY"/>
    <property type="match status" value="1"/>
</dbReference>
<accession>A0A1M5DVK2</accession>
<dbReference type="Proteomes" id="UP000184144">
    <property type="component" value="Unassembled WGS sequence"/>
</dbReference>
<keyword evidence="2" id="KW-0812">Transmembrane</keyword>
<keyword evidence="4" id="KW-1185">Reference proteome</keyword>
<dbReference type="AlphaFoldDB" id="A0A1M5DVK2"/>
<dbReference type="EMBL" id="FQUV01000010">
    <property type="protein sequence ID" value="SHF71068.1"/>
    <property type="molecule type" value="Genomic_DNA"/>
</dbReference>
<keyword evidence="1" id="KW-0175">Coiled coil</keyword>
<dbReference type="OrthoDB" id="8114194at2"/>
<gene>
    <name evidence="3" type="ORF">SAMN05444273_11047</name>
</gene>
<feature type="transmembrane region" description="Helical" evidence="2">
    <location>
        <begin position="16"/>
        <end position="34"/>
    </location>
</feature>
<dbReference type="RefSeq" id="WP_073146025.1">
    <property type="nucleotide sequence ID" value="NZ_FQUV01000010.1"/>
</dbReference>
<feature type="transmembrane region" description="Helical" evidence="2">
    <location>
        <begin position="417"/>
        <end position="436"/>
    </location>
</feature>
<protein>
    <submittedName>
        <fullName evidence="3">Polysaccharide chain length determinant protein, PEP-CTERM locus subfamily</fullName>
    </submittedName>
</protein>
<proteinExistence type="predicted"/>
<evidence type="ECO:0000256" key="2">
    <source>
        <dbReference type="SAM" id="Phobius"/>
    </source>
</evidence>
<dbReference type="PANTHER" id="PTHR32309">
    <property type="entry name" value="TYROSINE-PROTEIN KINASE"/>
    <property type="match status" value="1"/>
</dbReference>
<feature type="coiled-coil region" evidence="1">
    <location>
        <begin position="320"/>
        <end position="347"/>
    </location>
</feature>
<organism evidence="3 4">
    <name type="scientific">Litoreibacter ascidiaceicola</name>
    <dbReference type="NCBI Taxonomy" id="1486859"/>
    <lineage>
        <taxon>Bacteria</taxon>
        <taxon>Pseudomonadati</taxon>
        <taxon>Pseudomonadota</taxon>
        <taxon>Alphaproteobacteria</taxon>
        <taxon>Rhodobacterales</taxon>
        <taxon>Roseobacteraceae</taxon>
        <taxon>Litoreibacter</taxon>
    </lineage>
</organism>
<evidence type="ECO:0000313" key="4">
    <source>
        <dbReference type="Proteomes" id="UP000184144"/>
    </source>
</evidence>
<feature type="coiled-coil region" evidence="1">
    <location>
        <begin position="209"/>
        <end position="236"/>
    </location>
</feature>
<keyword evidence="2" id="KW-0472">Membrane</keyword>
<name>A0A1M5DVK2_9RHOB</name>
<dbReference type="STRING" id="1486859.SAMN05444273_11047"/>
<sequence>MISDVRFYLSLLPRRLPVMVVLFLVSSIASVIIAQRLPPMYSTSATLLVESPQISEDLVRSTVQVTASEQLQVIQQRLLTRSNLLDIARQVRVFPEQSTMTPDEIVEGMRDATNISLSIGRDQVTLMVISFVAGTPQTVADVVNQYVNIGLETNSAFRTNLSEDTLAFFQQEGQRLSDELGLQNAKIVQFKNANADALPENLEFSLDRRSLLQERLSRSEREKQSLEAQRANIQRIYEATGIVNNPRDTPVSPEEAQLNQLEAELRVARSVYAATSPRVRNLQVQVDALRAQLEATAPRDGGSDESDDLNPQSAALTISLAEIDGRLANAVQDIEDTTEELKILQASIEKTPSIGIVLSSMEREHENTQALYNAAASRLAQAQASQRVELSAKGERITVLEAASVPSSPSSPNRTQIVALGILIGLGLAAGFFALLELLNQSIRRPGDIIRALNVTPLATLPPIETKADKRWRRAKLMISILIVTAAVPAALWAIDTYYMPLDLLYEKIKDRLT</sequence>